<organism evidence="3 4">
    <name type="scientific">Plesiocystis pacifica SIR-1</name>
    <dbReference type="NCBI Taxonomy" id="391625"/>
    <lineage>
        <taxon>Bacteria</taxon>
        <taxon>Pseudomonadati</taxon>
        <taxon>Myxococcota</taxon>
        <taxon>Polyangia</taxon>
        <taxon>Nannocystales</taxon>
        <taxon>Nannocystaceae</taxon>
        <taxon>Plesiocystis</taxon>
    </lineage>
</organism>
<dbReference type="AlphaFoldDB" id="A6GIY4"/>
<evidence type="ECO:0000259" key="2">
    <source>
        <dbReference type="Pfam" id="PF07238"/>
    </source>
</evidence>
<keyword evidence="4" id="KW-1185">Reference proteome</keyword>
<dbReference type="Gene3D" id="2.40.10.220">
    <property type="entry name" value="predicted glycosyltransferase like domains"/>
    <property type="match status" value="1"/>
</dbReference>
<evidence type="ECO:0000313" key="4">
    <source>
        <dbReference type="Proteomes" id="UP000005801"/>
    </source>
</evidence>
<accession>A6GIY4</accession>
<gene>
    <name evidence="3" type="ORF">PPSIR1_17900</name>
</gene>
<dbReference type="Pfam" id="PF07238">
    <property type="entry name" value="PilZ"/>
    <property type="match status" value="1"/>
</dbReference>
<name>A6GIY4_9BACT</name>
<reference evidence="3 4" key="1">
    <citation type="submission" date="2007-06" db="EMBL/GenBank/DDBJ databases">
        <authorList>
            <person name="Shimkets L."/>
            <person name="Ferriera S."/>
            <person name="Johnson J."/>
            <person name="Kravitz S."/>
            <person name="Beeson K."/>
            <person name="Sutton G."/>
            <person name="Rogers Y.-H."/>
            <person name="Friedman R."/>
            <person name="Frazier M."/>
            <person name="Venter J.C."/>
        </authorList>
    </citation>
    <scope>NUCLEOTIDE SEQUENCE [LARGE SCALE GENOMIC DNA]</scope>
    <source>
        <strain evidence="3 4">SIR-1</strain>
    </source>
</reference>
<dbReference type="InterPro" id="IPR009875">
    <property type="entry name" value="PilZ_domain"/>
</dbReference>
<evidence type="ECO:0000313" key="3">
    <source>
        <dbReference type="EMBL" id="EDM74181.1"/>
    </source>
</evidence>
<comment type="caution">
    <text evidence="3">The sequence shown here is derived from an EMBL/GenBank/DDBJ whole genome shotgun (WGS) entry which is preliminary data.</text>
</comment>
<dbReference type="SUPFAM" id="SSF141371">
    <property type="entry name" value="PilZ domain-like"/>
    <property type="match status" value="1"/>
</dbReference>
<dbReference type="Proteomes" id="UP000005801">
    <property type="component" value="Unassembled WGS sequence"/>
</dbReference>
<feature type="domain" description="PilZ" evidence="2">
    <location>
        <begin position="2"/>
        <end position="94"/>
    </location>
</feature>
<protein>
    <recommendedName>
        <fullName evidence="2">PilZ domain-containing protein</fullName>
    </recommendedName>
</protein>
<dbReference type="EMBL" id="ABCS01000145">
    <property type="protein sequence ID" value="EDM74181.1"/>
    <property type="molecule type" value="Genomic_DNA"/>
</dbReference>
<evidence type="ECO:0000256" key="1">
    <source>
        <dbReference type="SAM" id="MobiDB-lite"/>
    </source>
</evidence>
<proteinExistence type="predicted"/>
<sequence length="103" mass="11185">MAVHYRLTLRNDQREGGGSTENVSERGAMLSTDIDPPLISGEAIEVEFDLPERGKVKVDASVVWTSTVLPGMVGIEFTPPIPEALASHIQRLLAGELREQEAS</sequence>
<dbReference type="GO" id="GO:0035438">
    <property type="term" value="F:cyclic-di-GMP binding"/>
    <property type="evidence" value="ECO:0007669"/>
    <property type="project" value="InterPro"/>
</dbReference>
<feature type="region of interest" description="Disordered" evidence="1">
    <location>
        <begin position="1"/>
        <end position="35"/>
    </location>
</feature>